<dbReference type="Gene3D" id="3.30.9.10">
    <property type="entry name" value="D-Amino Acid Oxidase, subunit A, domain 2"/>
    <property type="match status" value="1"/>
</dbReference>
<dbReference type="InterPro" id="IPR051704">
    <property type="entry name" value="FAD_aromatic-hydroxylase"/>
</dbReference>
<dbReference type="RefSeq" id="WP_155339670.1">
    <property type="nucleotide sequence ID" value="NZ_BAAABN010000082.1"/>
</dbReference>
<dbReference type="InterPro" id="IPR036188">
    <property type="entry name" value="FAD/NAD-bd_sf"/>
</dbReference>
<dbReference type="PANTHER" id="PTHR46865:SF2">
    <property type="entry name" value="MONOOXYGENASE"/>
    <property type="match status" value="1"/>
</dbReference>
<dbReference type="InterPro" id="IPR002938">
    <property type="entry name" value="FAD-bd"/>
</dbReference>
<organism evidence="2 3">
    <name type="scientific">Acrocarpospora corrugata</name>
    <dbReference type="NCBI Taxonomy" id="35763"/>
    <lineage>
        <taxon>Bacteria</taxon>
        <taxon>Bacillati</taxon>
        <taxon>Actinomycetota</taxon>
        <taxon>Actinomycetes</taxon>
        <taxon>Streptosporangiales</taxon>
        <taxon>Streptosporangiaceae</taxon>
        <taxon>Acrocarpospora</taxon>
    </lineage>
</organism>
<dbReference type="Gene3D" id="3.50.50.60">
    <property type="entry name" value="FAD/NAD(P)-binding domain"/>
    <property type="match status" value="1"/>
</dbReference>
<dbReference type="EMBL" id="BLAD01000069">
    <property type="protein sequence ID" value="GES03513.1"/>
    <property type="molecule type" value="Genomic_DNA"/>
</dbReference>
<accession>A0A5M3W8K9</accession>
<gene>
    <name evidence="2" type="ORF">Acor_55790</name>
</gene>
<evidence type="ECO:0000313" key="2">
    <source>
        <dbReference type="EMBL" id="GES03513.1"/>
    </source>
</evidence>
<dbReference type="PANTHER" id="PTHR46865">
    <property type="entry name" value="OXIDOREDUCTASE-RELATED"/>
    <property type="match status" value="1"/>
</dbReference>
<dbReference type="GO" id="GO:0071949">
    <property type="term" value="F:FAD binding"/>
    <property type="evidence" value="ECO:0007669"/>
    <property type="project" value="InterPro"/>
</dbReference>
<feature type="domain" description="FAD-binding" evidence="1">
    <location>
        <begin position="2"/>
        <end position="337"/>
    </location>
</feature>
<dbReference type="PRINTS" id="PR00420">
    <property type="entry name" value="RNGMNOXGNASE"/>
</dbReference>
<protein>
    <submittedName>
        <fullName evidence="2">FAD-dependent oxidoreductase</fullName>
    </submittedName>
</protein>
<dbReference type="OrthoDB" id="3356051at2"/>
<comment type="caution">
    <text evidence="2">The sequence shown here is derived from an EMBL/GenBank/DDBJ whole genome shotgun (WGS) entry which is preliminary data.</text>
</comment>
<dbReference type="SUPFAM" id="SSF51905">
    <property type="entry name" value="FAD/NAD(P)-binding domain"/>
    <property type="match status" value="1"/>
</dbReference>
<dbReference type="Proteomes" id="UP000334990">
    <property type="component" value="Unassembled WGS sequence"/>
</dbReference>
<evidence type="ECO:0000259" key="1">
    <source>
        <dbReference type="Pfam" id="PF01494"/>
    </source>
</evidence>
<proteinExistence type="predicted"/>
<evidence type="ECO:0000313" key="3">
    <source>
        <dbReference type="Proteomes" id="UP000334990"/>
    </source>
</evidence>
<dbReference type="Pfam" id="PF01494">
    <property type="entry name" value="FAD_binding_3"/>
    <property type="match status" value="1"/>
</dbReference>
<sequence>MADILISGGSVAGPALAFWLRKYGFNPTVVERAPALRDGGYKIDIRGAALEVVERMGLRDEVERCGTDMRIARFVDVNGKQVGTMSAQLFGGREGDDVEIMRGDLARILYDATKNDVEYVFDDSITALEETADGVRVTFENSPPRMFDLVVGADGLHSNVRALAFGEESPFIHDLGHYISIFTVPNHLGLDRTEMMHPAPGKSMGMYSTRQSADAKAMFLFSSAPLAYDRRDVAQQKKLLAEVFAGQGWEVPRLLDAMADAPDFYLDSISQVRMDGWSSGRVVLVGDAAYGPSPASGQGTSLALVGAYVLAGSLAAAGGDHRAGFAAYESDLRHFVEENQKLAANNLKGMVLKTAGQIRFQMFMLRLMPHLPGKNRMIKQITEPIRKAATAITLKDY</sequence>
<name>A0A5M3W8K9_9ACTN</name>
<reference evidence="2 3" key="1">
    <citation type="submission" date="2019-10" db="EMBL/GenBank/DDBJ databases">
        <title>Whole genome shotgun sequence of Acrocarpospora corrugata NBRC 13972.</title>
        <authorList>
            <person name="Ichikawa N."/>
            <person name="Kimura A."/>
            <person name="Kitahashi Y."/>
            <person name="Komaki H."/>
            <person name="Oguchi A."/>
        </authorList>
    </citation>
    <scope>NUCLEOTIDE SEQUENCE [LARGE SCALE GENOMIC DNA]</scope>
    <source>
        <strain evidence="2 3">NBRC 13972</strain>
    </source>
</reference>
<dbReference type="AlphaFoldDB" id="A0A5M3W8K9"/>
<keyword evidence="3" id="KW-1185">Reference proteome</keyword>